<sequence>MSKAAGGAAPAAESCPSATASVSAAPGVEDLSKVTDEELLQWSKEELIRSLRRAEAEKVSAMLDHSNLIREVNRRLQLHLGEIRGLKDINQKLQEDNQELRDLCCFLDDDRQKGKRVSREWQRLGRYTAGVMHKEVALYLQKLKELEVKQEEVVKENMELKELCVLLDEEKGAGCAGSRCSIDSQASLTGSTDSPDHHKHHASGGSPEHLQKPRSEGSPEHTKHRSTSPEHLHKPRVSGTPDHPKALKGPSPEHHKPLCKGSPEQQRHPHPGSSPEMLPKHVLSGSPEHFQKHRPGGSPEHARHSGGSPEHLQKHALGGSLEHLPRTRGTSPEHLKQHYGGSPDHKHGGGGGGSSGGSREGTLRRPAQEDSAPHHRNVYSGMNGGSTMLPLHLFVEQLLEVNRNVTYLGTVGLYPSSSPDLITRFSNVL</sequence>
<evidence type="ECO:0000256" key="1">
    <source>
        <dbReference type="ARBA" id="ARBA00004536"/>
    </source>
</evidence>
<gene>
    <name evidence="7" type="primary">LOC113832379</name>
</gene>
<dbReference type="AlphaFoldDB" id="A0A8C2MJS3"/>
<feature type="coiled-coil region" evidence="5">
    <location>
        <begin position="44"/>
        <end position="103"/>
    </location>
</feature>
<dbReference type="PANTHER" id="PTHR13546">
    <property type="entry name" value="RE60986P"/>
    <property type="match status" value="1"/>
</dbReference>
<evidence type="ECO:0000256" key="4">
    <source>
        <dbReference type="ARBA" id="ARBA00023054"/>
    </source>
</evidence>
<dbReference type="Ensembl" id="ENSCGRT00001023221.1">
    <property type="protein sequence ID" value="ENSCGRP00001018977.1"/>
    <property type="gene ID" value="ENSCGRG00001018553.1"/>
</dbReference>
<protein>
    <submittedName>
        <fullName evidence="7">Coiled-coil domain containing 85A</fullName>
    </submittedName>
</protein>
<feature type="coiled-coil region" evidence="5">
    <location>
        <begin position="136"/>
        <end position="163"/>
    </location>
</feature>
<feature type="compositionally biased region" description="Basic and acidic residues" evidence="6">
    <location>
        <begin position="361"/>
        <end position="373"/>
    </location>
</feature>
<name>A0A8C2MJS3_CRIGR</name>
<keyword evidence="3" id="KW-0965">Cell junction</keyword>
<comment type="similarity">
    <text evidence="2">Belongs to the CCDC85 family.</text>
</comment>
<feature type="compositionally biased region" description="Basic and acidic residues" evidence="6">
    <location>
        <begin position="209"/>
        <end position="232"/>
    </location>
</feature>
<dbReference type="InterPro" id="IPR019359">
    <property type="entry name" value="CCDC85"/>
</dbReference>
<evidence type="ECO:0000256" key="2">
    <source>
        <dbReference type="ARBA" id="ARBA00009052"/>
    </source>
</evidence>
<reference evidence="7" key="2">
    <citation type="submission" date="2025-09" db="UniProtKB">
        <authorList>
            <consortium name="Ensembl"/>
        </authorList>
    </citation>
    <scope>IDENTIFICATION</scope>
</reference>
<dbReference type="Proteomes" id="UP000694386">
    <property type="component" value="Unplaced"/>
</dbReference>
<proteinExistence type="inferred from homology"/>
<evidence type="ECO:0000256" key="6">
    <source>
        <dbReference type="SAM" id="MobiDB-lite"/>
    </source>
</evidence>
<evidence type="ECO:0000313" key="7">
    <source>
        <dbReference type="Ensembl" id="ENSCGRP00001018977.1"/>
    </source>
</evidence>
<accession>A0A8C2MJS3</accession>
<feature type="compositionally biased region" description="Low complexity" evidence="6">
    <location>
        <begin position="1"/>
        <end position="21"/>
    </location>
</feature>
<evidence type="ECO:0000313" key="8">
    <source>
        <dbReference type="Proteomes" id="UP000694386"/>
    </source>
</evidence>
<reference evidence="7" key="1">
    <citation type="submission" date="2025-08" db="UniProtKB">
        <authorList>
            <consortium name="Ensembl"/>
        </authorList>
    </citation>
    <scope>IDENTIFICATION</scope>
</reference>
<evidence type="ECO:0000256" key="5">
    <source>
        <dbReference type="SAM" id="Coils"/>
    </source>
</evidence>
<feature type="region of interest" description="Disordered" evidence="6">
    <location>
        <begin position="1"/>
        <end position="26"/>
    </location>
</feature>
<organism evidence="7 8">
    <name type="scientific">Cricetulus griseus</name>
    <name type="common">Chinese hamster</name>
    <name type="synonym">Cricetulus barabensis griseus</name>
    <dbReference type="NCBI Taxonomy" id="10029"/>
    <lineage>
        <taxon>Eukaryota</taxon>
        <taxon>Metazoa</taxon>
        <taxon>Chordata</taxon>
        <taxon>Craniata</taxon>
        <taxon>Vertebrata</taxon>
        <taxon>Euteleostomi</taxon>
        <taxon>Mammalia</taxon>
        <taxon>Eutheria</taxon>
        <taxon>Euarchontoglires</taxon>
        <taxon>Glires</taxon>
        <taxon>Rodentia</taxon>
        <taxon>Myomorpha</taxon>
        <taxon>Muroidea</taxon>
        <taxon>Cricetidae</taxon>
        <taxon>Cricetinae</taxon>
        <taxon>Cricetulus</taxon>
    </lineage>
</organism>
<evidence type="ECO:0000256" key="3">
    <source>
        <dbReference type="ARBA" id="ARBA00022949"/>
    </source>
</evidence>
<keyword evidence="4 5" id="KW-0175">Coiled coil</keyword>
<feature type="region of interest" description="Disordered" evidence="6">
    <location>
        <begin position="186"/>
        <end position="381"/>
    </location>
</feature>
<comment type="subcellular location">
    <subcellularLocation>
        <location evidence="1">Cell junction</location>
        <location evidence="1">Adherens junction</location>
    </subcellularLocation>
</comment>
<dbReference type="GO" id="GO:0005912">
    <property type="term" value="C:adherens junction"/>
    <property type="evidence" value="ECO:0007669"/>
    <property type="project" value="UniProtKB-SubCell"/>
</dbReference>
<dbReference type="Pfam" id="PF10226">
    <property type="entry name" value="CCDC85"/>
    <property type="match status" value="1"/>
</dbReference>
<dbReference type="PANTHER" id="PTHR13546:SF13">
    <property type="entry name" value="COILED-COIL DOMAIN-CONTAINING PROTEIN 85A"/>
    <property type="match status" value="1"/>
</dbReference>
<feature type="compositionally biased region" description="Gly residues" evidence="6">
    <location>
        <begin position="349"/>
        <end position="359"/>
    </location>
</feature>